<evidence type="ECO:0000256" key="1">
    <source>
        <dbReference type="ARBA" id="ARBA00004141"/>
    </source>
</evidence>
<dbReference type="Pfam" id="PF01226">
    <property type="entry name" value="Form_Nir_trans"/>
    <property type="match status" value="1"/>
</dbReference>
<dbReference type="PROSITE" id="PS01006">
    <property type="entry name" value="FORMATE_NITRITE_TP_2"/>
    <property type="match status" value="1"/>
</dbReference>
<keyword evidence="4 6" id="KW-0472">Membrane</keyword>
<evidence type="ECO:0000256" key="6">
    <source>
        <dbReference type="SAM" id="Phobius"/>
    </source>
</evidence>
<dbReference type="InterPro" id="IPR024002">
    <property type="entry name" value="For/NO2_transpt_CS"/>
</dbReference>
<feature type="transmembrane region" description="Helical" evidence="6">
    <location>
        <begin position="66"/>
        <end position="85"/>
    </location>
</feature>
<accession>A0ABR7PBA2</accession>
<feature type="transmembrane region" description="Helical" evidence="6">
    <location>
        <begin position="226"/>
        <end position="251"/>
    </location>
</feature>
<keyword evidence="3 6" id="KW-1133">Transmembrane helix</keyword>
<protein>
    <submittedName>
        <fullName evidence="7">Formate/nitrite transporter family protein</fullName>
    </submittedName>
</protein>
<evidence type="ECO:0000256" key="4">
    <source>
        <dbReference type="ARBA" id="ARBA00023136"/>
    </source>
</evidence>
<evidence type="ECO:0000313" key="7">
    <source>
        <dbReference type="EMBL" id="MBC8628593.1"/>
    </source>
</evidence>
<feature type="transmembrane region" description="Helical" evidence="6">
    <location>
        <begin position="106"/>
        <end position="129"/>
    </location>
</feature>
<comment type="similarity">
    <text evidence="5">Belongs to the FNT transporter (TC 1.A.16) family.</text>
</comment>
<feature type="transmembrane region" description="Helical" evidence="6">
    <location>
        <begin position="25"/>
        <end position="46"/>
    </location>
</feature>
<dbReference type="Proteomes" id="UP000661649">
    <property type="component" value="Unassembled WGS sequence"/>
</dbReference>
<keyword evidence="8" id="KW-1185">Reference proteome</keyword>
<dbReference type="EMBL" id="JACRTP010000003">
    <property type="protein sequence ID" value="MBC8628593.1"/>
    <property type="molecule type" value="Genomic_DNA"/>
</dbReference>
<sequence>MFKNEFATLCNAGKAKADFLEKNKVGYFVSALMAGLFIAFGGFITFTWGANLTINGAPAMVRGAQSFSFAAALSLIVMAGAELFTGNNLVMAGSSLGGSVSWGETIKVWIVCYIGNLLGSLISAVGFQISGVPSGDVGAYYAKIAETKMHLAPQELIFRGIFCNILVCLAVWCGFKLKSEAAKLIMIFWCIFVFMICGFEHSIANMSVLAVGLMNAGDASVSIGGYIYNVGLVTLGNMIGGAIFVALPYYITAKEPKK</sequence>
<evidence type="ECO:0000313" key="8">
    <source>
        <dbReference type="Proteomes" id="UP000661649"/>
    </source>
</evidence>
<organism evidence="7 8">
    <name type="scientific">Blautia stercoris</name>
    <dbReference type="NCBI Taxonomy" id="871664"/>
    <lineage>
        <taxon>Bacteria</taxon>
        <taxon>Bacillati</taxon>
        <taxon>Bacillota</taxon>
        <taxon>Clostridia</taxon>
        <taxon>Lachnospirales</taxon>
        <taxon>Lachnospiraceae</taxon>
        <taxon>Blautia</taxon>
    </lineage>
</organism>
<dbReference type="PANTHER" id="PTHR30520:SF8">
    <property type="entry name" value="NITRITE TRANSPORTER NIRC"/>
    <property type="match status" value="1"/>
</dbReference>
<dbReference type="PROSITE" id="PS01005">
    <property type="entry name" value="FORMATE_NITRITE_TP_1"/>
    <property type="match status" value="1"/>
</dbReference>
<comment type="subcellular location">
    <subcellularLocation>
        <location evidence="1">Membrane</location>
        <topology evidence="1">Multi-pass membrane protein</topology>
    </subcellularLocation>
</comment>
<dbReference type="RefSeq" id="WP_117456785.1">
    <property type="nucleotide sequence ID" value="NZ_JACRTP010000003.1"/>
</dbReference>
<dbReference type="PANTHER" id="PTHR30520">
    <property type="entry name" value="FORMATE TRANSPORTER-RELATED"/>
    <property type="match status" value="1"/>
</dbReference>
<reference evidence="7 8" key="1">
    <citation type="submission" date="2020-08" db="EMBL/GenBank/DDBJ databases">
        <title>Genome public.</title>
        <authorList>
            <person name="Liu C."/>
            <person name="Sun Q."/>
        </authorList>
    </citation>
    <scope>NUCLEOTIDE SEQUENCE [LARGE SCALE GENOMIC DNA]</scope>
    <source>
        <strain evidence="7 8">3_YM_SP_D4_24.mj</strain>
    </source>
</reference>
<comment type="caution">
    <text evidence="7">The sequence shown here is derived from an EMBL/GenBank/DDBJ whole genome shotgun (WGS) entry which is preliminary data.</text>
</comment>
<dbReference type="Gene3D" id="1.20.1080.10">
    <property type="entry name" value="Glycerol uptake facilitator protein"/>
    <property type="match status" value="1"/>
</dbReference>
<feature type="transmembrane region" description="Helical" evidence="6">
    <location>
        <begin position="187"/>
        <end position="214"/>
    </location>
</feature>
<evidence type="ECO:0000256" key="5">
    <source>
        <dbReference type="ARBA" id="ARBA00049660"/>
    </source>
</evidence>
<name>A0ABR7PBA2_9FIRM</name>
<feature type="transmembrane region" description="Helical" evidence="6">
    <location>
        <begin position="156"/>
        <end position="175"/>
    </location>
</feature>
<keyword evidence="2 6" id="KW-0812">Transmembrane</keyword>
<evidence type="ECO:0000256" key="3">
    <source>
        <dbReference type="ARBA" id="ARBA00022989"/>
    </source>
</evidence>
<evidence type="ECO:0000256" key="2">
    <source>
        <dbReference type="ARBA" id="ARBA00022692"/>
    </source>
</evidence>
<dbReference type="InterPro" id="IPR023271">
    <property type="entry name" value="Aquaporin-like"/>
</dbReference>
<gene>
    <name evidence="7" type="ORF">H8712_08185</name>
</gene>
<proteinExistence type="inferred from homology"/>
<dbReference type="InterPro" id="IPR000292">
    <property type="entry name" value="For/NO2_transpt"/>
</dbReference>